<evidence type="ECO:0000313" key="2">
    <source>
        <dbReference type="Proteomes" id="UP000183832"/>
    </source>
</evidence>
<proteinExistence type="predicted"/>
<sequence>MDTVTTKIISKDILDPFEVITEEALYDLILQHLSGKEIIELSTSNDVLDVTFDKLDDLKIMGLNKFIVNCFTTAPVLKSLSIMFTMMSHDELIKFIDISEKLKLSLKSLIVQKASEGRTIIDENFEIFLKTQMRTLEDIEFHDVADAETLNFIFKELRMKKLTVNRIDEPNQLNPRMNAHITELVIKSDSKCSSLILASPNLHKLHVQRMNKSLLEFLCRNPNLRTVTFCQKEDDIETIEELYRSLSNDSANIYNEAIQFIQT</sequence>
<keyword evidence="2" id="KW-1185">Reference proteome</keyword>
<reference evidence="1 2" key="1">
    <citation type="submission" date="2015-04" db="EMBL/GenBank/DDBJ databases">
        <authorList>
            <person name="Syromyatnikov M.Y."/>
            <person name="Popov V.N."/>
        </authorList>
    </citation>
    <scope>NUCLEOTIDE SEQUENCE [LARGE SCALE GENOMIC DNA]</scope>
</reference>
<accession>A0A1J1I410</accession>
<dbReference type="EMBL" id="CVRI01000040">
    <property type="protein sequence ID" value="CRK94931.1"/>
    <property type="molecule type" value="Genomic_DNA"/>
</dbReference>
<gene>
    <name evidence="1" type="ORF">CLUMA_CG008422</name>
</gene>
<dbReference type="AlphaFoldDB" id="A0A1J1I410"/>
<name>A0A1J1I410_9DIPT</name>
<organism evidence="1 2">
    <name type="scientific">Clunio marinus</name>
    <dbReference type="NCBI Taxonomy" id="568069"/>
    <lineage>
        <taxon>Eukaryota</taxon>
        <taxon>Metazoa</taxon>
        <taxon>Ecdysozoa</taxon>
        <taxon>Arthropoda</taxon>
        <taxon>Hexapoda</taxon>
        <taxon>Insecta</taxon>
        <taxon>Pterygota</taxon>
        <taxon>Neoptera</taxon>
        <taxon>Endopterygota</taxon>
        <taxon>Diptera</taxon>
        <taxon>Nematocera</taxon>
        <taxon>Chironomoidea</taxon>
        <taxon>Chironomidae</taxon>
        <taxon>Clunio</taxon>
    </lineage>
</organism>
<protein>
    <submittedName>
        <fullName evidence="1">CLUMA_CG008422, isoform A</fullName>
    </submittedName>
</protein>
<dbReference type="Proteomes" id="UP000183832">
    <property type="component" value="Unassembled WGS sequence"/>
</dbReference>
<evidence type="ECO:0000313" key="1">
    <source>
        <dbReference type="EMBL" id="CRK94931.1"/>
    </source>
</evidence>